<keyword evidence="2" id="KW-1185">Reference proteome</keyword>
<dbReference type="AlphaFoldDB" id="A0A0V1DBK8"/>
<name>A0A0V1DBK8_TRIBR</name>
<evidence type="ECO:0000313" key="2">
    <source>
        <dbReference type="Proteomes" id="UP000054653"/>
    </source>
</evidence>
<accession>A0A0V1DBK8</accession>
<evidence type="ECO:0000313" key="1">
    <source>
        <dbReference type="EMBL" id="KRY58482.1"/>
    </source>
</evidence>
<protein>
    <submittedName>
        <fullName evidence="1">Uncharacterized protein</fullName>
    </submittedName>
</protein>
<proteinExistence type="predicted"/>
<organism evidence="1 2">
    <name type="scientific">Trichinella britovi</name>
    <name type="common">Parasitic roundworm</name>
    <dbReference type="NCBI Taxonomy" id="45882"/>
    <lineage>
        <taxon>Eukaryota</taxon>
        <taxon>Metazoa</taxon>
        <taxon>Ecdysozoa</taxon>
        <taxon>Nematoda</taxon>
        <taxon>Enoplea</taxon>
        <taxon>Dorylaimia</taxon>
        <taxon>Trichinellida</taxon>
        <taxon>Trichinellidae</taxon>
        <taxon>Trichinella</taxon>
    </lineage>
</organism>
<sequence length="83" mass="9485">MNVFAIRTAIGWMTDFVKNMKSENFAISSSSSIGYFMVVAMKIFLNSNLRENFLKNTNPIYPPCTYVYIAISFEQKANLLQLS</sequence>
<reference evidence="1 2" key="1">
    <citation type="submission" date="2015-01" db="EMBL/GenBank/DDBJ databases">
        <title>Evolution of Trichinella species and genotypes.</title>
        <authorList>
            <person name="Korhonen P.K."/>
            <person name="Edoardo P."/>
            <person name="Giuseppe L.R."/>
            <person name="Gasser R.B."/>
        </authorList>
    </citation>
    <scope>NUCLEOTIDE SEQUENCE [LARGE SCALE GENOMIC DNA]</scope>
    <source>
        <strain evidence="1">ISS120</strain>
    </source>
</reference>
<comment type="caution">
    <text evidence="1">The sequence shown here is derived from an EMBL/GenBank/DDBJ whole genome shotgun (WGS) entry which is preliminary data.</text>
</comment>
<dbReference type="Proteomes" id="UP000054653">
    <property type="component" value="Unassembled WGS sequence"/>
</dbReference>
<dbReference type="EMBL" id="JYDI01000021">
    <property type="protein sequence ID" value="KRY58482.1"/>
    <property type="molecule type" value="Genomic_DNA"/>
</dbReference>
<gene>
    <name evidence="1" type="ORF">T03_6178</name>
</gene>